<dbReference type="EMBL" id="VYZN01000035">
    <property type="protein sequence ID" value="KAE9533370.1"/>
    <property type="molecule type" value="Genomic_DNA"/>
</dbReference>
<feature type="signal peptide" evidence="1">
    <location>
        <begin position="1"/>
        <end position="29"/>
    </location>
</feature>
<gene>
    <name evidence="2" type="ORF">AGLY_009273</name>
</gene>
<keyword evidence="3" id="KW-1185">Reference proteome</keyword>
<name>A0A6G0TIM2_APHGL</name>
<reference evidence="2 3" key="1">
    <citation type="submission" date="2019-08" db="EMBL/GenBank/DDBJ databases">
        <title>The genome of the soybean aphid Biotype 1, its phylome, world population structure and adaptation to the North American continent.</title>
        <authorList>
            <person name="Giordano R."/>
            <person name="Donthu R.K."/>
            <person name="Hernandez A.G."/>
            <person name="Wright C.L."/>
            <person name="Zimin A.V."/>
        </authorList>
    </citation>
    <scope>NUCLEOTIDE SEQUENCE [LARGE SCALE GENOMIC DNA]</scope>
    <source>
        <tissue evidence="2">Whole aphids</tissue>
    </source>
</reference>
<feature type="chain" id="PRO_5026144430" evidence="1">
    <location>
        <begin position="30"/>
        <end position="398"/>
    </location>
</feature>
<protein>
    <submittedName>
        <fullName evidence="2">Uncharacterized protein</fullName>
    </submittedName>
</protein>
<comment type="caution">
    <text evidence="2">The sequence shown here is derived from an EMBL/GenBank/DDBJ whole genome shotgun (WGS) entry which is preliminary data.</text>
</comment>
<evidence type="ECO:0000313" key="2">
    <source>
        <dbReference type="EMBL" id="KAE9533370.1"/>
    </source>
</evidence>
<sequence length="398" mass="45866">MVAPGGWSYIKILMISIPIVLLKLPGTDAGKNFGGGLKKLEFFEDSELSDECIDFTMILQCTYTNPAEKILRFPKIAMVSVNPVIQYKDYFTLYLKEYSSTKKKNTLLFHSSQNLKSLDYCVLEDLLLLFIGFPLPTEDGGLSFLCTYHSSNAYYDMQYNFKKFILSSVLNYINYTPINIRLGIPYSKTIVIPDRQQLFNAISNTSPDAIYKIEKADLNRFMVYATKNREIISVCKTVFSTSFKLYTKLIGRYTRHSRRVPLCLYKFAYFSLGLLTEIEKPIVTKRNLSLILTCKAGAIHGVLRGVFRRIQNLLFYIRVAIRLYMTSVFVCDKKGQMCYILVTENAAEYANKKRILRHYEKSVAISIIVHFCDDKEMNEQSARENYRLGTHESKLFDG</sequence>
<evidence type="ECO:0000313" key="3">
    <source>
        <dbReference type="Proteomes" id="UP000475862"/>
    </source>
</evidence>
<proteinExistence type="predicted"/>
<accession>A0A6G0TIM2</accession>
<evidence type="ECO:0000256" key="1">
    <source>
        <dbReference type="SAM" id="SignalP"/>
    </source>
</evidence>
<organism evidence="2 3">
    <name type="scientific">Aphis glycines</name>
    <name type="common">Soybean aphid</name>
    <dbReference type="NCBI Taxonomy" id="307491"/>
    <lineage>
        <taxon>Eukaryota</taxon>
        <taxon>Metazoa</taxon>
        <taxon>Ecdysozoa</taxon>
        <taxon>Arthropoda</taxon>
        <taxon>Hexapoda</taxon>
        <taxon>Insecta</taxon>
        <taxon>Pterygota</taxon>
        <taxon>Neoptera</taxon>
        <taxon>Paraneoptera</taxon>
        <taxon>Hemiptera</taxon>
        <taxon>Sternorrhyncha</taxon>
        <taxon>Aphidomorpha</taxon>
        <taxon>Aphidoidea</taxon>
        <taxon>Aphididae</taxon>
        <taxon>Aphidini</taxon>
        <taxon>Aphis</taxon>
        <taxon>Aphis</taxon>
    </lineage>
</organism>
<keyword evidence="1" id="KW-0732">Signal</keyword>
<dbReference type="AlphaFoldDB" id="A0A6G0TIM2"/>
<dbReference type="Proteomes" id="UP000475862">
    <property type="component" value="Unassembled WGS sequence"/>
</dbReference>